<dbReference type="EMBL" id="BSEL01000005">
    <property type="protein sequence ID" value="GLJ68658.1"/>
    <property type="molecule type" value="Genomic_DNA"/>
</dbReference>
<dbReference type="InterPro" id="IPR050171">
    <property type="entry name" value="MFS_Transporters"/>
</dbReference>
<name>A0ABQ5SYC0_9ACTN</name>
<evidence type="ECO:0000259" key="8">
    <source>
        <dbReference type="PROSITE" id="PS50850"/>
    </source>
</evidence>
<gene>
    <name evidence="9" type="ORF">GCM10017579_26940</name>
</gene>
<dbReference type="Gene3D" id="1.20.1250.20">
    <property type="entry name" value="MFS general substrate transporter like domains"/>
    <property type="match status" value="1"/>
</dbReference>
<comment type="subcellular location">
    <subcellularLocation>
        <location evidence="1">Cell membrane</location>
        <topology evidence="1">Multi-pass membrane protein</topology>
    </subcellularLocation>
</comment>
<keyword evidence="4 7" id="KW-0812">Transmembrane</keyword>
<proteinExistence type="predicted"/>
<feature type="transmembrane region" description="Helical" evidence="7">
    <location>
        <begin position="173"/>
        <end position="195"/>
    </location>
</feature>
<feature type="transmembrane region" description="Helical" evidence="7">
    <location>
        <begin position="54"/>
        <end position="74"/>
    </location>
</feature>
<evidence type="ECO:0000256" key="1">
    <source>
        <dbReference type="ARBA" id="ARBA00004651"/>
    </source>
</evidence>
<feature type="transmembrane region" description="Helical" evidence="7">
    <location>
        <begin position="86"/>
        <end position="103"/>
    </location>
</feature>
<dbReference type="InterPro" id="IPR036259">
    <property type="entry name" value="MFS_trans_sf"/>
</dbReference>
<reference evidence="9" key="2">
    <citation type="submission" date="2023-01" db="EMBL/GenBank/DDBJ databases">
        <authorList>
            <person name="Sun Q."/>
            <person name="Evtushenko L."/>
        </authorList>
    </citation>
    <scope>NUCLEOTIDE SEQUENCE</scope>
    <source>
        <strain evidence="9">VKM Ac-1246</strain>
    </source>
</reference>
<organism evidence="9 10">
    <name type="scientific">Nocardioides luteus</name>
    <dbReference type="NCBI Taxonomy" id="1844"/>
    <lineage>
        <taxon>Bacteria</taxon>
        <taxon>Bacillati</taxon>
        <taxon>Actinomycetota</taxon>
        <taxon>Actinomycetes</taxon>
        <taxon>Propionibacteriales</taxon>
        <taxon>Nocardioidaceae</taxon>
        <taxon>Nocardioides</taxon>
    </lineage>
</organism>
<feature type="transmembrane region" description="Helical" evidence="7">
    <location>
        <begin position="115"/>
        <end position="133"/>
    </location>
</feature>
<sequence>MSTEVVSGATTGVLAGRRLGAGLALGAVVVMMAGASAPSPFYPGLQVDLGLAPWVMTAVFAVYAVALLATLLVVGSISDHVGRRPVVTVGFVLLAAGFALFRGADSAAVLFEARILQGLASGLLLSTLSATVTDFERPSRPGSAAMVNAIAPTAGLAVGAVVAGVVLEALADARLVVFDALVVLSLVIAAAVWLVPETAPRHEGLLASLRPRVAVPPAIRGLLALSAPAIFAGWATGGLFLSLGAAIVRNELGATSHVLQGLVIGALSGAGAIAVYLFRGRTARATTLYGTAALAGGTVLSLLALASGSVAAYLIAVVVAGTGFGTAFFGILRTITPLLPAHERAEVFAVIFVISYLAFGIPAVVAGLLTPQIGLAATTYGYGAVVALLSATAGLLRWRSAH</sequence>
<feature type="transmembrane region" description="Helical" evidence="7">
    <location>
        <begin position="312"/>
        <end position="335"/>
    </location>
</feature>
<evidence type="ECO:0000256" key="3">
    <source>
        <dbReference type="ARBA" id="ARBA00022475"/>
    </source>
</evidence>
<dbReference type="Pfam" id="PF07690">
    <property type="entry name" value="MFS_1"/>
    <property type="match status" value="1"/>
</dbReference>
<dbReference type="InterPro" id="IPR011701">
    <property type="entry name" value="MFS"/>
</dbReference>
<feature type="transmembrane region" description="Helical" evidence="7">
    <location>
        <begin position="285"/>
        <end position="306"/>
    </location>
</feature>
<evidence type="ECO:0000256" key="2">
    <source>
        <dbReference type="ARBA" id="ARBA00022448"/>
    </source>
</evidence>
<evidence type="ECO:0000313" key="10">
    <source>
        <dbReference type="Proteomes" id="UP001142292"/>
    </source>
</evidence>
<keyword evidence="10" id="KW-1185">Reference proteome</keyword>
<evidence type="ECO:0000256" key="6">
    <source>
        <dbReference type="ARBA" id="ARBA00023136"/>
    </source>
</evidence>
<feature type="transmembrane region" description="Helical" evidence="7">
    <location>
        <begin position="21"/>
        <end position="42"/>
    </location>
</feature>
<dbReference type="PANTHER" id="PTHR23517:SF13">
    <property type="entry name" value="MAJOR FACILITATOR SUPERFAMILY MFS_1"/>
    <property type="match status" value="1"/>
</dbReference>
<dbReference type="PANTHER" id="PTHR23517">
    <property type="entry name" value="RESISTANCE PROTEIN MDTM, PUTATIVE-RELATED-RELATED"/>
    <property type="match status" value="1"/>
</dbReference>
<feature type="domain" description="Major facilitator superfamily (MFS) profile" evidence="8">
    <location>
        <begin position="19"/>
        <end position="402"/>
    </location>
</feature>
<reference evidence="9" key="1">
    <citation type="journal article" date="2014" name="Int. J. Syst. Evol. Microbiol.">
        <title>Complete genome of a new Firmicutes species belonging to the dominant human colonic microbiota ('Ruminococcus bicirculans') reveals two chromosomes and a selective capacity to utilize plant glucans.</title>
        <authorList>
            <consortium name="NISC Comparative Sequencing Program"/>
            <person name="Wegmann U."/>
            <person name="Louis P."/>
            <person name="Goesmann A."/>
            <person name="Henrissat B."/>
            <person name="Duncan S.H."/>
            <person name="Flint H.J."/>
        </authorList>
    </citation>
    <scope>NUCLEOTIDE SEQUENCE</scope>
    <source>
        <strain evidence="9">VKM Ac-1246</strain>
    </source>
</reference>
<dbReference type="PROSITE" id="PS50850">
    <property type="entry name" value="MFS"/>
    <property type="match status" value="1"/>
</dbReference>
<feature type="transmembrane region" description="Helical" evidence="7">
    <location>
        <begin position="259"/>
        <end position="278"/>
    </location>
</feature>
<evidence type="ECO:0000256" key="7">
    <source>
        <dbReference type="SAM" id="Phobius"/>
    </source>
</evidence>
<accession>A0ABQ5SYC0</accession>
<evidence type="ECO:0000313" key="9">
    <source>
        <dbReference type="EMBL" id="GLJ68658.1"/>
    </source>
</evidence>
<dbReference type="SUPFAM" id="SSF103473">
    <property type="entry name" value="MFS general substrate transporter"/>
    <property type="match status" value="1"/>
</dbReference>
<protein>
    <submittedName>
        <fullName evidence="9">MFS transporter</fullName>
    </submittedName>
</protein>
<feature type="transmembrane region" description="Helical" evidence="7">
    <location>
        <begin position="222"/>
        <end position="247"/>
    </location>
</feature>
<keyword evidence="2" id="KW-0813">Transport</keyword>
<evidence type="ECO:0000256" key="5">
    <source>
        <dbReference type="ARBA" id="ARBA00022989"/>
    </source>
</evidence>
<dbReference type="RefSeq" id="WP_229787818.1">
    <property type="nucleotide sequence ID" value="NZ_BMRK01000009.1"/>
</dbReference>
<dbReference type="InterPro" id="IPR020846">
    <property type="entry name" value="MFS_dom"/>
</dbReference>
<feature type="transmembrane region" description="Helical" evidence="7">
    <location>
        <begin position="145"/>
        <end position="167"/>
    </location>
</feature>
<keyword evidence="3" id="KW-1003">Cell membrane</keyword>
<keyword evidence="6 7" id="KW-0472">Membrane</keyword>
<comment type="caution">
    <text evidence="9">The sequence shown here is derived from an EMBL/GenBank/DDBJ whole genome shotgun (WGS) entry which is preliminary data.</text>
</comment>
<keyword evidence="5 7" id="KW-1133">Transmembrane helix</keyword>
<evidence type="ECO:0000256" key="4">
    <source>
        <dbReference type="ARBA" id="ARBA00022692"/>
    </source>
</evidence>
<feature type="transmembrane region" description="Helical" evidence="7">
    <location>
        <begin position="347"/>
        <end position="369"/>
    </location>
</feature>
<feature type="transmembrane region" description="Helical" evidence="7">
    <location>
        <begin position="375"/>
        <end position="396"/>
    </location>
</feature>
<dbReference type="Proteomes" id="UP001142292">
    <property type="component" value="Unassembled WGS sequence"/>
</dbReference>